<evidence type="ECO:0000259" key="1">
    <source>
        <dbReference type="PROSITE" id="PS50181"/>
    </source>
</evidence>
<gene>
    <name evidence="2" type="ORF">LIER_20881</name>
</gene>
<organism evidence="2 3">
    <name type="scientific">Lithospermum erythrorhizon</name>
    <name type="common">Purple gromwell</name>
    <name type="synonym">Lithospermum officinale var. erythrorhizon</name>
    <dbReference type="NCBI Taxonomy" id="34254"/>
    <lineage>
        <taxon>Eukaryota</taxon>
        <taxon>Viridiplantae</taxon>
        <taxon>Streptophyta</taxon>
        <taxon>Embryophyta</taxon>
        <taxon>Tracheophyta</taxon>
        <taxon>Spermatophyta</taxon>
        <taxon>Magnoliopsida</taxon>
        <taxon>eudicotyledons</taxon>
        <taxon>Gunneridae</taxon>
        <taxon>Pentapetalae</taxon>
        <taxon>asterids</taxon>
        <taxon>lamiids</taxon>
        <taxon>Boraginales</taxon>
        <taxon>Boraginaceae</taxon>
        <taxon>Boraginoideae</taxon>
        <taxon>Lithospermeae</taxon>
        <taxon>Lithospermum</taxon>
    </lineage>
</organism>
<dbReference type="EMBL" id="BAABME010005395">
    <property type="protein sequence ID" value="GAA0165488.1"/>
    <property type="molecule type" value="Genomic_DNA"/>
</dbReference>
<dbReference type="InterPro" id="IPR006553">
    <property type="entry name" value="Leu-rich_rpt_Cys-con_subtyp"/>
</dbReference>
<dbReference type="SMART" id="SM00367">
    <property type="entry name" value="LRR_CC"/>
    <property type="match status" value="2"/>
</dbReference>
<evidence type="ECO:0000313" key="2">
    <source>
        <dbReference type="EMBL" id="GAA0165488.1"/>
    </source>
</evidence>
<dbReference type="Proteomes" id="UP001454036">
    <property type="component" value="Unassembled WGS sequence"/>
</dbReference>
<evidence type="ECO:0000313" key="3">
    <source>
        <dbReference type="Proteomes" id="UP001454036"/>
    </source>
</evidence>
<keyword evidence="3" id="KW-1185">Reference proteome</keyword>
<dbReference type="GO" id="GO:0005737">
    <property type="term" value="C:cytoplasm"/>
    <property type="evidence" value="ECO:0007669"/>
    <property type="project" value="TreeGrafter"/>
</dbReference>
<accession>A0AAV3QP75</accession>
<protein>
    <submittedName>
        <fullName evidence="2">ATP synthase</fullName>
    </submittedName>
</protein>
<dbReference type="InterPro" id="IPR001810">
    <property type="entry name" value="F-box_dom"/>
</dbReference>
<dbReference type="PANTHER" id="PTHR13382">
    <property type="entry name" value="MITOCHONDRIAL ATP SYNTHASE COUPLING FACTOR B"/>
    <property type="match status" value="1"/>
</dbReference>
<dbReference type="SUPFAM" id="SSF52047">
    <property type="entry name" value="RNI-like"/>
    <property type="match status" value="1"/>
</dbReference>
<dbReference type="InterPro" id="IPR050648">
    <property type="entry name" value="F-box_LRR-repeat"/>
</dbReference>
<sequence length="459" mass="51400">MALNYSHRAIFPARVAEDNLVSPMRIVNGYIVEGIPEKSGEAFGRPHYANREIEECFDYGRDRTDGSGSSECMSEDIIDLLPSDPFGMNISSTVTAITGWLEDFEMDYGGFVSSNGGRTSNGECDLFAGLNFIWNNAMLLRSFPDNVHLWEKSRVVTKGAQPVEEVDFSDAFAYHANVDTSTPVMQIAENAEGSKCRSDGDDSGPHEALYFALGYLELKDILSVDSVCRSLHSTVRADPLLWRSIHIEQPMNEKVTDDILFQLTSRAQGNLQWLCLVECPRITDYGLRRVVESNPRLTKLCVPGCTRLTIEGVVKIVKDANSDKGAQGIKSLRIGGLYGVTNEHFEELKLLLHCNSHTRDTKCKPHFHRRGMLHMLCDDDRALDVETCPQCQKLRLVYDCPTEGCQEKTHSTDVCRACTLCIARCYECGRCINDDAYEETFCLEVLCSYCFEGTAEVPR</sequence>
<dbReference type="InterPro" id="IPR032675">
    <property type="entry name" value="LRR_dom_sf"/>
</dbReference>
<dbReference type="PROSITE" id="PS50181">
    <property type="entry name" value="FBOX"/>
    <property type="match status" value="1"/>
</dbReference>
<dbReference type="InterPro" id="IPR036047">
    <property type="entry name" value="F-box-like_dom_sf"/>
</dbReference>
<dbReference type="Gene3D" id="3.80.10.10">
    <property type="entry name" value="Ribonuclease Inhibitor"/>
    <property type="match status" value="1"/>
</dbReference>
<dbReference type="PANTHER" id="PTHR13382:SF22">
    <property type="entry name" value="F-BOX PROTEIN SKIP14"/>
    <property type="match status" value="1"/>
</dbReference>
<proteinExistence type="predicted"/>
<feature type="domain" description="F-box" evidence="1">
    <location>
        <begin position="205"/>
        <end position="245"/>
    </location>
</feature>
<comment type="caution">
    <text evidence="2">The sequence shown here is derived from an EMBL/GenBank/DDBJ whole genome shotgun (WGS) entry which is preliminary data.</text>
</comment>
<name>A0AAV3QP75_LITER</name>
<dbReference type="SUPFAM" id="SSF81383">
    <property type="entry name" value="F-box domain"/>
    <property type="match status" value="1"/>
</dbReference>
<dbReference type="Pfam" id="PF12937">
    <property type="entry name" value="F-box-like"/>
    <property type="match status" value="1"/>
</dbReference>
<dbReference type="AlphaFoldDB" id="A0AAV3QP75"/>
<reference evidence="2 3" key="1">
    <citation type="submission" date="2024-01" db="EMBL/GenBank/DDBJ databases">
        <title>The complete chloroplast genome sequence of Lithospermum erythrorhizon: insights into the phylogenetic relationship among Boraginaceae species and the maternal lineages of purple gromwells.</title>
        <authorList>
            <person name="Okada T."/>
            <person name="Watanabe K."/>
        </authorList>
    </citation>
    <scope>NUCLEOTIDE SEQUENCE [LARGE SCALE GENOMIC DNA]</scope>
</reference>